<proteinExistence type="predicted"/>
<protein>
    <recommendedName>
        <fullName evidence="5">Outer membrane protein beta-barrel domain-containing protein</fullName>
    </recommendedName>
</protein>
<feature type="chain" id="PRO_5009514745" description="Outer membrane protein beta-barrel domain-containing protein" evidence="2">
    <location>
        <begin position="21"/>
        <end position="196"/>
    </location>
</feature>
<keyword evidence="1" id="KW-0175">Coiled coil</keyword>
<gene>
    <name evidence="3" type="ORF">A2438_08100</name>
</gene>
<dbReference type="AlphaFoldDB" id="A0A1F4U5E5"/>
<evidence type="ECO:0000313" key="3">
    <source>
        <dbReference type="EMBL" id="OGC39503.1"/>
    </source>
</evidence>
<dbReference type="Proteomes" id="UP000179242">
    <property type="component" value="Unassembled WGS sequence"/>
</dbReference>
<organism evidence="3 4">
    <name type="scientific">candidate division WOR-1 bacterium RIFOXYC2_FULL_46_14</name>
    <dbReference type="NCBI Taxonomy" id="1802587"/>
    <lineage>
        <taxon>Bacteria</taxon>
        <taxon>Bacillati</taxon>
        <taxon>Saganbacteria</taxon>
    </lineage>
</organism>
<evidence type="ECO:0000313" key="4">
    <source>
        <dbReference type="Proteomes" id="UP000179242"/>
    </source>
</evidence>
<feature type="signal peptide" evidence="2">
    <location>
        <begin position="1"/>
        <end position="20"/>
    </location>
</feature>
<accession>A0A1F4U5E5</accession>
<dbReference type="EMBL" id="MEUJ01000008">
    <property type="protein sequence ID" value="OGC39503.1"/>
    <property type="molecule type" value="Genomic_DNA"/>
</dbReference>
<evidence type="ECO:0008006" key="5">
    <source>
        <dbReference type="Google" id="ProtNLM"/>
    </source>
</evidence>
<comment type="caution">
    <text evidence="3">The sequence shown here is derived from an EMBL/GenBank/DDBJ whole genome shotgun (WGS) entry which is preliminary data.</text>
</comment>
<evidence type="ECO:0000256" key="1">
    <source>
        <dbReference type="SAM" id="Coils"/>
    </source>
</evidence>
<evidence type="ECO:0000256" key="2">
    <source>
        <dbReference type="SAM" id="SignalP"/>
    </source>
</evidence>
<sequence length="196" mass="20984">MKKIVLLLVFVLLCGTMVWADSVADRRDRLNNEIRRLSNILQDTKDKKKKAGLQKSINMYKTELAALPKDDGQAPSVKWLLKGGLSGGAAAIGAGLDFSLSKINMRFDLDYGIGSNYSVLIANLGPVFNFGLNYVNVALDYAGYSKKVELTGAGQVGAGSTFGASLTFGRKFTGNLSAEIGYGTNLGILAGLVYNF</sequence>
<keyword evidence="2" id="KW-0732">Signal</keyword>
<reference evidence="3 4" key="1">
    <citation type="journal article" date="2016" name="Nat. Commun.">
        <title>Thousands of microbial genomes shed light on interconnected biogeochemical processes in an aquifer system.</title>
        <authorList>
            <person name="Anantharaman K."/>
            <person name="Brown C.T."/>
            <person name="Hug L.A."/>
            <person name="Sharon I."/>
            <person name="Castelle C.J."/>
            <person name="Probst A.J."/>
            <person name="Thomas B.C."/>
            <person name="Singh A."/>
            <person name="Wilkins M.J."/>
            <person name="Karaoz U."/>
            <person name="Brodie E.L."/>
            <person name="Williams K.H."/>
            <person name="Hubbard S.S."/>
            <person name="Banfield J.F."/>
        </authorList>
    </citation>
    <scope>NUCLEOTIDE SEQUENCE [LARGE SCALE GENOMIC DNA]</scope>
</reference>
<feature type="coiled-coil region" evidence="1">
    <location>
        <begin position="20"/>
        <end position="47"/>
    </location>
</feature>
<name>A0A1F4U5E5_UNCSA</name>